<keyword evidence="1" id="KW-1133">Transmembrane helix</keyword>
<dbReference type="AlphaFoldDB" id="A0A7Y9XSK6"/>
<keyword evidence="1" id="KW-0472">Membrane</keyword>
<evidence type="ECO:0008006" key="4">
    <source>
        <dbReference type="Google" id="ProtNLM"/>
    </source>
</evidence>
<organism evidence="2 3">
    <name type="scientific">Novosphingobium marinum</name>
    <dbReference type="NCBI Taxonomy" id="1514948"/>
    <lineage>
        <taxon>Bacteria</taxon>
        <taxon>Pseudomonadati</taxon>
        <taxon>Pseudomonadota</taxon>
        <taxon>Alphaproteobacteria</taxon>
        <taxon>Sphingomonadales</taxon>
        <taxon>Sphingomonadaceae</taxon>
        <taxon>Novosphingobium</taxon>
    </lineage>
</organism>
<dbReference type="PANTHER" id="PTHR40400">
    <property type="entry name" value="SLR1512 PROTEIN"/>
    <property type="match status" value="1"/>
</dbReference>
<feature type="transmembrane region" description="Helical" evidence="1">
    <location>
        <begin position="259"/>
        <end position="276"/>
    </location>
</feature>
<proteinExistence type="predicted"/>
<dbReference type="InterPro" id="IPR010293">
    <property type="entry name" value="Sbt_1"/>
</dbReference>
<keyword evidence="3" id="KW-1185">Reference proteome</keyword>
<protein>
    <recommendedName>
        <fullName evidence="4">Sodium-dependent bicarbonate transport family permease</fullName>
    </recommendedName>
</protein>
<reference evidence="2 3" key="1">
    <citation type="submission" date="2020-07" db="EMBL/GenBank/DDBJ databases">
        <title>Genomic Encyclopedia of Type Strains, Phase IV (KMG-IV): sequencing the most valuable type-strain genomes for metagenomic binning, comparative biology and taxonomic classification.</title>
        <authorList>
            <person name="Goeker M."/>
        </authorList>
    </citation>
    <scope>NUCLEOTIDE SEQUENCE [LARGE SCALE GENOMIC DNA]</scope>
    <source>
        <strain evidence="2 3">DSM 29043</strain>
    </source>
</reference>
<gene>
    <name evidence="2" type="ORF">FHS75_000007</name>
</gene>
<accession>A0A7Y9XSK6</accession>
<feature type="transmembrane region" description="Helical" evidence="1">
    <location>
        <begin position="99"/>
        <end position="119"/>
    </location>
</feature>
<dbReference type="Proteomes" id="UP000522081">
    <property type="component" value="Unassembled WGS sequence"/>
</dbReference>
<evidence type="ECO:0000256" key="1">
    <source>
        <dbReference type="SAM" id="Phobius"/>
    </source>
</evidence>
<feature type="transmembrane region" description="Helical" evidence="1">
    <location>
        <begin position="125"/>
        <end position="149"/>
    </location>
</feature>
<keyword evidence="1" id="KW-0812">Transmembrane</keyword>
<dbReference type="EMBL" id="JACBZF010000001">
    <property type="protein sequence ID" value="NYH93702.1"/>
    <property type="molecule type" value="Genomic_DNA"/>
</dbReference>
<dbReference type="RefSeq" id="WP_179405681.1">
    <property type="nucleotide sequence ID" value="NZ_BMGF01000001.1"/>
</dbReference>
<feature type="transmembrane region" description="Helical" evidence="1">
    <location>
        <begin position="64"/>
        <end position="87"/>
    </location>
</feature>
<evidence type="ECO:0000313" key="3">
    <source>
        <dbReference type="Proteomes" id="UP000522081"/>
    </source>
</evidence>
<sequence>MDQLTTTLLSAPVLFFVLGALAAAARSDLSVPETIAKGLSLYLMAAIGLKGGVEVARAGVGPELLSALAAGLVLSAAIPFLVAPALARFGGLDRTNTGAVAAHYGSVSVVTFVTASQVYSDTGFIIAGFMVAVLAMMETPAILSGLLIARREGGSLFSRDLLREVLFNGSVVLLLGSFAIGMVIGEDGFEPISPLFKAGFTGVLCLFLLDMGLIAMRRILKTRSLTLRLAALAVLFPIVNGTIGVLAGTAIGLDTPSSAALGILAASASYIAVPAAMRLSLPQADAGLYLAMSLGVTFPFNIVVGIPLFRALAELLGAQP</sequence>
<evidence type="ECO:0000313" key="2">
    <source>
        <dbReference type="EMBL" id="NYH93702.1"/>
    </source>
</evidence>
<dbReference type="Pfam" id="PF05982">
    <property type="entry name" value="Sbt_1"/>
    <property type="match status" value="1"/>
</dbReference>
<comment type="caution">
    <text evidence="2">The sequence shown here is derived from an EMBL/GenBank/DDBJ whole genome shotgun (WGS) entry which is preliminary data.</text>
</comment>
<feature type="transmembrane region" description="Helical" evidence="1">
    <location>
        <begin position="196"/>
        <end position="215"/>
    </location>
</feature>
<feature type="transmembrane region" description="Helical" evidence="1">
    <location>
        <begin position="227"/>
        <end position="253"/>
    </location>
</feature>
<feature type="transmembrane region" description="Helical" evidence="1">
    <location>
        <begin position="161"/>
        <end position="184"/>
    </location>
</feature>
<dbReference type="PANTHER" id="PTHR40400:SF1">
    <property type="entry name" value="SLR1512 PROTEIN"/>
    <property type="match status" value="1"/>
</dbReference>
<name>A0A7Y9XSK6_9SPHN</name>
<feature type="transmembrane region" description="Helical" evidence="1">
    <location>
        <begin position="288"/>
        <end position="309"/>
    </location>
</feature>